<dbReference type="InterPro" id="IPR003870">
    <property type="entry name" value="DUF222"/>
</dbReference>
<dbReference type="RefSeq" id="WP_184822909.1">
    <property type="nucleotide sequence ID" value="NZ_JACHMM010000001.1"/>
</dbReference>
<dbReference type="EMBL" id="JACHMM010000001">
    <property type="protein sequence ID" value="MBB5788311.1"/>
    <property type="molecule type" value="Genomic_DNA"/>
</dbReference>
<comment type="caution">
    <text evidence="2">The sequence shown here is derived from an EMBL/GenBank/DDBJ whole genome shotgun (WGS) entry which is preliminary data.</text>
</comment>
<protein>
    <recommendedName>
        <fullName evidence="1">HNH nuclease domain-containing protein</fullName>
    </recommendedName>
</protein>
<accession>A0A7W9GR99</accession>
<dbReference type="Gene3D" id="1.10.30.50">
    <property type="match status" value="1"/>
</dbReference>
<dbReference type="AlphaFoldDB" id="A0A7W9GR99"/>
<proteinExistence type="predicted"/>
<dbReference type="CDD" id="cd00085">
    <property type="entry name" value="HNHc"/>
    <property type="match status" value="1"/>
</dbReference>
<evidence type="ECO:0000259" key="1">
    <source>
        <dbReference type="SMART" id="SM00507"/>
    </source>
</evidence>
<keyword evidence="3" id="KW-1185">Reference proteome</keyword>
<dbReference type="SMART" id="SM00507">
    <property type="entry name" value="HNHc"/>
    <property type="match status" value="1"/>
</dbReference>
<evidence type="ECO:0000313" key="2">
    <source>
        <dbReference type="EMBL" id="MBB5788311.1"/>
    </source>
</evidence>
<gene>
    <name evidence="2" type="ORF">HD601_002886</name>
</gene>
<name>A0A7W9GR99_9ACTN</name>
<sequence length="439" mass="47122">MEDVGWAEPSDADTRALLEGLAASYAAVPAAELDIDAAAVGPELAALLTERDPAAAGDAHDVVELVAGWARQVAHAEAGLARALAALAARVELRPAETGYRSVNPVTNTAVVVAGRCQLTTKQAEGMVGPAVQLLRDFPDTWAAWWAGLIDWRRVRAIMDELGGQDPDVRSRVEAAVLPQTPHLDSVALRKLIKRLLHELAPVTVAERHRAAREERYVSVMPASDGMAHLEARLRAEDAIALNARSNADAADLKRADAAAGAPARTHDQRRADALAALGTGPTRSVSVHVTIPFGSLSGLSEEPGELEGYGPIPAHIARKLAAEGVWRWLATDPGSGRVMDLGRTTYRPTKALADFIIARDRTCRMPGCHRPARYCHIDHRDPYQNGGATSTANCQCLCETHHLLKHHGHWHCTTLPNGTTVWTSPTGHRYLTPPARAG</sequence>
<dbReference type="InterPro" id="IPR003615">
    <property type="entry name" value="HNH_nuc"/>
</dbReference>
<reference evidence="2 3" key="1">
    <citation type="submission" date="2020-08" db="EMBL/GenBank/DDBJ databases">
        <title>Sequencing the genomes of 1000 actinobacteria strains.</title>
        <authorList>
            <person name="Klenk H.-P."/>
        </authorList>
    </citation>
    <scope>NUCLEOTIDE SEQUENCE [LARGE SCALE GENOMIC DNA]</scope>
    <source>
        <strain evidence="2 3">DSM 102122</strain>
    </source>
</reference>
<dbReference type="Pfam" id="PF02720">
    <property type="entry name" value="DUF222"/>
    <property type="match status" value="1"/>
</dbReference>
<organism evidence="2 3">
    <name type="scientific">Jiangella mangrovi</name>
    <dbReference type="NCBI Taxonomy" id="1524084"/>
    <lineage>
        <taxon>Bacteria</taxon>
        <taxon>Bacillati</taxon>
        <taxon>Actinomycetota</taxon>
        <taxon>Actinomycetes</taxon>
        <taxon>Jiangellales</taxon>
        <taxon>Jiangellaceae</taxon>
        <taxon>Jiangella</taxon>
    </lineage>
</organism>
<evidence type="ECO:0000313" key="3">
    <source>
        <dbReference type="Proteomes" id="UP000542813"/>
    </source>
</evidence>
<dbReference type="Proteomes" id="UP000542813">
    <property type="component" value="Unassembled WGS sequence"/>
</dbReference>
<feature type="domain" description="HNH nuclease" evidence="1">
    <location>
        <begin position="352"/>
        <end position="404"/>
    </location>
</feature>